<gene>
    <name evidence="2" type="ORF">SLEP1_g33251</name>
</gene>
<dbReference type="PANTHER" id="PTHR34539:SF15">
    <property type="match status" value="1"/>
</dbReference>
<name>A0AAV5KG31_9ROSI</name>
<evidence type="ECO:0000313" key="2">
    <source>
        <dbReference type="EMBL" id="GKV23541.1"/>
    </source>
</evidence>
<reference evidence="2 3" key="1">
    <citation type="journal article" date="2021" name="Commun. Biol.">
        <title>The genome of Shorea leprosula (Dipterocarpaceae) highlights the ecological relevance of drought in aseasonal tropical rainforests.</title>
        <authorList>
            <person name="Ng K.K.S."/>
            <person name="Kobayashi M.J."/>
            <person name="Fawcett J.A."/>
            <person name="Hatakeyama M."/>
            <person name="Paape T."/>
            <person name="Ng C.H."/>
            <person name="Ang C.C."/>
            <person name="Tnah L.H."/>
            <person name="Lee C.T."/>
            <person name="Nishiyama T."/>
            <person name="Sese J."/>
            <person name="O'Brien M.J."/>
            <person name="Copetti D."/>
            <person name="Mohd Noor M.I."/>
            <person name="Ong R.C."/>
            <person name="Putra M."/>
            <person name="Sireger I.Z."/>
            <person name="Indrioko S."/>
            <person name="Kosugi Y."/>
            <person name="Izuno A."/>
            <person name="Isagi Y."/>
            <person name="Lee S.L."/>
            <person name="Shimizu K.K."/>
        </authorList>
    </citation>
    <scope>NUCLEOTIDE SEQUENCE [LARGE SCALE GENOMIC DNA]</scope>
    <source>
        <strain evidence="2">214</strain>
    </source>
</reference>
<feature type="compositionally biased region" description="Acidic residues" evidence="1">
    <location>
        <begin position="32"/>
        <end position="45"/>
    </location>
</feature>
<dbReference type="AlphaFoldDB" id="A0AAV5KG31"/>
<evidence type="ECO:0000313" key="3">
    <source>
        <dbReference type="Proteomes" id="UP001054252"/>
    </source>
</evidence>
<evidence type="ECO:0000256" key="1">
    <source>
        <dbReference type="SAM" id="MobiDB-lite"/>
    </source>
</evidence>
<dbReference type="Proteomes" id="UP001054252">
    <property type="component" value="Unassembled WGS sequence"/>
</dbReference>
<keyword evidence="3" id="KW-1185">Reference proteome</keyword>
<accession>A0AAV5KG31</accession>
<comment type="caution">
    <text evidence="2">The sequence shown here is derived from an EMBL/GenBank/DDBJ whole genome shotgun (WGS) entry which is preliminary data.</text>
</comment>
<dbReference type="EMBL" id="BPVZ01000063">
    <property type="protein sequence ID" value="GKV23541.1"/>
    <property type="molecule type" value="Genomic_DNA"/>
</dbReference>
<organism evidence="2 3">
    <name type="scientific">Rubroshorea leprosula</name>
    <dbReference type="NCBI Taxonomy" id="152421"/>
    <lineage>
        <taxon>Eukaryota</taxon>
        <taxon>Viridiplantae</taxon>
        <taxon>Streptophyta</taxon>
        <taxon>Embryophyta</taxon>
        <taxon>Tracheophyta</taxon>
        <taxon>Spermatophyta</taxon>
        <taxon>Magnoliopsida</taxon>
        <taxon>eudicotyledons</taxon>
        <taxon>Gunneridae</taxon>
        <taxon>Pentapetalae</taxon>
        <taxon>rosids</taxon>
        <taxon>malvids</taxon>
        <taxon>Malvales</taxon>
        <taxon>Dipterocarpaceae</taxon>
        <taxon>Rubroshorea</taxon>
    </lineage>
</organism>
<feature type="region of interest" description="Disordered" evidence="1">
    <location>
        <begin position="1"/>
        <end position="48"/>
    </location>
</feature>
<feature type="compositionally biased region" description="Basic and acidic residues" evidence="1">
    <location>
        <begin position="7"/>
        <end position="17"/>
    </location>
</feature>
<sequence length="214" mass="23002">MEEYKEENDRKRVRGELDTGSPVSKLARLDSAESDSVEPDSEELDVPSPEVKLFQDDLLNILDDSDPVNECDPGIQGLDSVIKSFEEEISVPTQVPVVALDSGESRSDLGFLLEASDDELGLPPSFPVADEPKAEAFDLEASEGGAVVLGEMLGFEEEILSYDSFELGILGDSGSNGNNGGDFVALGGLFDHNDSCEPAEVSEFAWRTETLPAL</sequence>
<protein>
    <submittedName>
        <fullName evidence="2">Uncharacterized protein</fullName>
    </submittedName>
</protein>
<dbReference type="PANTHER" id="PTHR34539">
    <property type="entry name" value="T6J4.11 PROTEIN"/>
    <property type="match status" value="1"/>
</dbReference>
<proteinExistence type="predicted"/>